<evidence type="ECO:0000313" key="4">
    <source>
        <dbReference type="Proteomes" id="UP000010445"/>
    </source>
</evidence>
<dbReference type="GO" id="GO:0016989">
    <property type="term" value="F:sigma factor antagonist activity"/>
    <property type="evidence" value="ECO:0007669"/>
    <property type="project" value="TreeGrafter"/>
</dbReference>
<keyword evidence="1" id="KW-0812">Transmembrane</keyword>
<dbReference type="EMBL" id="AMEM01000034">
    <property type="protein sequence ID" value="EKX88927.1"/>
    <property type="molecule type" value="Genomic_DNA"/>
</dbReference>
<dbReference type="OrthoDB" id="4421416at2"/>
<dbReference type="GO" id="GO:0005886">
    <property type="term" value="C:plasma membrane"/>
    <property type="evidence" value="ECO:0007669"/>
    <property type="project" value="InterPro"/>
</dbReference>
<dbReference type="RefSeq" id="WP_006061577.1">
    <property type="nucleotide sequence ID" value="NZ_KB290820.1"/>
</dbReference>
<dbReference type="eggNOG" id="COG5343">
    <property type="taxonomic scope" value="Bacteria"/>
</dbReference>
<reference evidence="3 4" key="1">
    <citation type="submission" date="2012-05" db="EMBL/GenBank/DDBJ databases">
        <authorList>
            <person name="Weinstock G."/>
            <person name="Sodergren E."/>
            <person name="Lobos E.A."/>
            <person name="Fulton L."/>
            <person name="Fulton R."/>
            <person name="Courtney L."/>
            <person name="Fronick C."/>
            <person name="O'Laughlin M."/>
            <person name="Godfrey J."/>
            <person name="Wilson R.M."/>
            <person name="Miner T."/>
            <person name="Farmer C."/>
            <person name="Delehaunty K."/>
            <person name="Cordes M."/>
            <person name="Minx P."/>
            <person name="Tomlinson C."/>
            <person name="Chen J."/>
            <person name="Wollam A."/>
            <person name="Pepin K.H."/>
            <person name="Bhonagiri V."/>
            <person name="Zhang X."/>
            <person name="Suruliraj S."/>
            <person name="Warren W."/>
            <person name="Mitreva M."/>
            <person name="Mardis E.R."/>
            <person name="Wilson R.K."/>
        </authorList>
    </citation>
    <scope>NUCLEOTIDE SEQUENCE [LARGE SCALE GENOMIC DNA]</scope>
    <source>
        <strain evidence="3 4">F0235</strain>
    </source>
</reference>
<dbReference type="PATRIC" id="fig|1035195.3.peg.1930"/>
<evidence type="ECO:0000259" key="2">
    <source>
        <dbReference type="Pfam" id="PF10099"/>
    </source>
</evidence>
<gene>
    <name evidence="3" type="ORF">HMPREF9997_02153</name>
</gene>
<evidence type="ECO:0000256" key="1">
    <source>
        <dbReference type="SAM" id="Phobius"/>
    </source>
</evidence>
<dbReference type="PANTHER" id="PTHR37461">
    <property type="entry name" value="ANTI-SIGMA-K FACTOR RSKA"/>
    <property type="match status" value="1"/>
</dbReference>
<dbReference type="STRING" id="1035195.HMPREF9997_02153"/>
<dbReference type="InterPro" id="IPR051474">
    <property type="entry name" value="Anti-sigma-K/W_factor"/>
</dbReference>
<keyword evidence="1" id="KW-1133">Transmembrane helix</keyword>
<sequence length="218" mass="22382">MTRDDAFTDAIRTEPELQAAGDALADLPSPVPVSPALKNSVLAAVAETPQDNVTSIASRRRPTPRFLTIAAACLAIASVGIGATVLWSGSKEESGVNGASISAEQAGTREMHAIMDASDVRSADMDAKGANLSIVVSDSMGKGGAMVDGQPVVDAGMGAQVWAVGQDGTMRSAGVIGPEPHNDVWMPLPANIEKVMVTEEPMAGSHQPTGRVLAETPL</sequence>
<dbReference type="PANTHER" id="PTHR37461:SF1">
    <property type="entry name" value="ANTI-SIGMA-K FACTOR RSKA"/>
    <property type="match status" value="1"/>
</dbReference>
<protein>
    <recommendedName>
        <fullName evidence="2">Anti-sigma K factor RskA C-terminal domain-containing protein</fullName>
    </recommendedName>
</protein>
<organism evidence="3 4">
    <name type="scientific">Corynebacterium durum F0235</name>
    <dbReference type="NCBI Taxonomy" id="1035195"/>
    <lineage>
        <taxon>Bacteria</taxon>
        <taxon>Bacillati</taxon>
        <taxon>Actinomycetota</taxon>
        <taxon>Actinomycetes</taxon>
        <taxon>Mycobacteriales</taxon>
        <taxon>Corynebacteriaceae</taxon>
        <taxon>Corynebacterium</taxon>
    </lineage>
</organism>
<evidence type="ECO:0000313" key="3">
    <source>
        <dbReference type="EMBL" id="EKX88927.1"/>
    </source>
</evidence>
<feature type="transmembrane region" description="Helical" evidence="1">
    <location>
        <begin position="66"/>
        <end position="87"/>
    </location>
</feature>
<dbReference type="Proteomes" id="UP000010445">
    <property type="component" value="Unassembled WGS sequence"/>
</dbReference>
<dbReference type="Pfam" id="PF10099">
    <property type="entry name" value="RskA_C"/>
    <property type="match status" value="1"/>
</dbReference>
<keyword evidence="4" id="KW-1185">Reference proteome</keyword>
<proteinExistence type="predicted"/>
<accession>L1MCJ4</accession>
<feature type="domain" description="Anti-sigma K factor RskA C-terminal" evidence="2">
    <location>
        <begin position="69"/>
        <end position="210"/>
    </location>
</feature>
<dbReference type="GO" id="GO:0006417">
    <property type="term" value="P:regulation of translation"/>
    <property type="evidence" value="ECO:0007669"/>
    <property type="project" value="TreeGrafter"/>
</dbReference>
<dbReference type="AlphaFoldDB" id="L1MCJ4"/>
<keyword evidence="1" id="KW-0472">Membrane</keyword>
<dbReference type="HOGENOM" id="CLU_092336_0_0_11"/>
<dbReference type="InterPro" id="IPR018764">
    <property type="entry name" value="RskA_C"/>
</dbReference>
<comment type="caution">
    <text evidence="3">The sequence shown here is derived from an EMBL/GenBank/DDBJ whole genome shotgun (WGS) entry which is preliminary data.</text>
</comment>
<name>L1MCJ4_9CORY</name>